<keyword evidence="6 14" id="KW-0479">Metal-binding</keyword>
<keyword evidence="2 14" id="KW-0813">Transport</keyword>
<keyword evidence="11 14" id="KW-0407">Ion channel</keyword>
<evidence type="ECO:0000256" key="3">
    <source>
        <dbReference type="ARBA" id="ARBA00022475"/>
    </source>
</evidence>
<dbReference type="PANTHER" id="PTHR28259">
    <property type="entry name" value="FLUORIDE EXPORT PROTEIN 1-RELATED"/>
    <property type="match status" value="1"/>
</dbReference>
<evidence type="ECO:0000256" key="7">
    <source>
        <dbReference type="ARBA" id="ARBA00022989"/>
    </source>
</evidence>
<feature type="binding site" evidence="14">
    <location>
        <position position="70"/>
    </location>
    <ligand>
        <name>Na(+)</name>
        <dbReference type="ChEBI" id="CHEBI:29101"/>
        <note>structural</note>
    </ligand>
</feature>
<evidence type="ECO:0000256" key="11">
    <source>
        <dbReference type="ARBA" id="ARBA00023303"/>
    </source>
</evidence>
<keyword evidence="3 14" id="KW-1003">Cell membrane</keyword>
<keyword evidence="4" id="KW-0997">Cell inner membrane</keyword>
<evidence type="ECO:0000256" key="10">
    <source>
        <dbReference type="ARBA" id="ARBA00023136"/>
    </source>
</evidence>
<evidence type="ECO:0000256" key="5">
    <source>
        <dbReference type="ARBA" id="ARBA00022692"/>
    </source>
</evidence>
<comment type="catalytic activity">
    <reaction evidence="13">
        <text>fluoride(in) = fluoride(out)</text>
        <dbReference type="Rhea" id="RHEA:76159"/>
        <dbReference type="ChEBI" id="CHEBI:17051"/>
    </reaction>
    <physiologicalReaction direction="left-to-right" evidence="13">
        <dbReference type="Rhea" id="RHEA:76160"/>
    </physiologicalReaction>
</comment>
<keyword evidence="10 14" id="KW-0472">Membrane</keyword>
<keyword evidence="5 14" id="KW-0812">Transmembrane</keyword>
<dbReference type="GO" id="GO:0005886">
    <property type="term" value="C:plasma membrane"/>
    <property type="evidence" value="ECO:0007669"/>
    <property type="project" value="UniProtKB-SubCell"/>
</dbReference>
<name>A0A517T2Z9_9BACT</name>
<proteinExistence type="inferred from homology"/>
<dbReference type="Proteomes" id="UP000315003">
    <property type="component" value="Chromosome"/>
</dbReference>
<sequence>MGGAIGALSRYGITVAASMVPGGSSLWGTTIANLLGCILLGVVSALNPGETAASERLMLAIRVGFLGSLTTFSTFTAESVGLANEGRWGGNALYLLANLVIGWIVLFVAAETVKGWTQ</sequence>
<dbReference type="GO" id="GO:0062054">
    <property type="term" value="F:fluoride channel activity"/>
    <property type="evidence" value="ECO:0007669"/>
    <property type="project" value="UniProtKB-UniRule"/>
</dbReference>
<evidence type="ECO:0000256" key="9">
    <source>
        <dbReference type="ARBA" id="ARBA00023065"/>
    </source>
</evidence>
<keyword evidence="7 14" id="KW-1133">Transmembrane helix</keyword>
<dbReference type="HAMAP" id="MF_00454">
    <property type="entry name" value="FluC"/>
    <property type="match status" value="1"/>
</dbReference>
<gene>
    <name evidence="14 15" type="primary">crcB</name>
    <name evidence="14" type="synonym">fluC</name>
    <name evidence="15" type="ORF">SV7mr_53010</name>
</gene>
<dbReference type="Pfam" id="PF02537">
    <property type="entry name" value="CRCB"/>
    <property type="match status" value="1"/>
</dbReference>
<accession>A0A517T2Z9</accession>
<evidence type="ECO:0000313" key="15">
    <source>
        <dbReference type="EMBL" id="QDT62750.1"/>
    </source>
</evidence>
<dbReference type="AlphaFoldDB" id="A0A517T2Z9"/>
<keyword evidence="9 14" id="KW-0406">Ion transport</keyword>
<evidence type="ECO:0000256" key="12">
    <source>
        <dbReference type="ARBA" id="ARBA00035120"/>
    </source>
</evidence>
<dbReference type="EMBL" id="CP036272">
    <property type="protein sequence ID" value="QDT62750.1"/>
    <property type="molecule type" value="Genomic_DNA"/>
</dbReference>
<comment type="activity regulation">
    <text evidence="14">Na(+) is not transported, but it plays an essential structural role and its presence is essential for fluoride channel function.</text>
</comment>
<evidence type="ECO:0000256" key="13">
    <source>
        <dbReference type="ARBA" id="ARBA00035585"/>
    </source>
</evidence>
<keyword evidence="16" id="KW-1185">Reference proteome</keyword>
<reference evidence="15 16" key="1">
    <citation type="submission" date="2019-02" db="EMBL/GenBank/DDBJ databases">
        <title>Deep-cultivation of Planctomycetes and their phenomic and genomic characterization uncovers novel biology.</title>
        <authorList>
            <person name="Wiegand S."/>
            <person name="Jogler M."/>
            <person name="Boedeker C."/>
            <person name="Pinto D."/>
            <person name="Vollmers J."/>
            <person name="Rivas-Marin E."/>
            <person name="Kohn T."/>
            <person name="Peeters S.H."/>
            <person name="Heuer A."/>
            <person name="Rast P."/>
            <person name="Oberbeckmann S."/>
            <person name="Bunk B."/>
            <person name="Jeske O."/>
            <person name="Meyerdierks A."/>
            <person name="Storesund J.E."/>
            <person name="Kallscheuer N."/>
            <person name="Luecker S."/>
            <person name="Lage O.M."/>
            <person name="Pohl T."/>
            <person name="Merkel B.J."/>
            <person name="Hornburger P."/>
            <person name="Mueller R.-W."/>
            <person name="Bruemmer F."/>
            <person name="Labrenz M."/>
            <person name="Spormann A.M."/>
            <person name="Op den Camp H."/>
            <person name="Overmann J."/>
            <person name="Amann R."/>
            <person name="Jetten M.S.M."/>
            <person name="Mascher T."/>
            <person name="Medema M.H."/>
            <person name="Devos D.P."/>
            <person name="Kaster A.-K."/>
            <person name="Ovreas L."/>
            <person name="Rohde M."/>
            <person name="Galperin M.Y."/>
            <person name="Jogler C."/>
        </authorList>
    </citation>
    <scope>NUCLEOTIDE SEQUENCE [LARGE SCALE GENOMIC DNA]</scope>
    <source>
        <strain evidence="15 16">SV_7m_r</strain>
    </source>
</reference>
<organism evidence="15 16">
    <name type="scientific">Stieleria bergensis</name>
    <dbReference type="NCBI Taxonomy" id="2528025"/>
    <lineage>
        <taxon>Bacteria</taxon>
        <taxon>Pseudomonadati</taxon>
        <taxon>Planctomycetota</taxon>
        <taxon>Planctomycetia</taxon>
        <taxon>Pirellulales</taxon>
        <taxon>Pirellulaceae</taxon>
        <taxon>Stieleria</taxon>
    </lineage>
</organism>
<evidence type="ECO:0000256" key="8">
    <source>
        <dbReference type="ARBA" id="ARBA00023053"/>
    </source>
</evidence>
<comment type="similarity">
    <text evidence="12 14">Belongs to the fluoride channel Fluc/FEX (TC 1.A.43) family.</text>
</comment>
<comment type="subcellular location">
    <subcellularLocation>
        <location evidence="1 14">Cell membrane</location>
        <topology evidence="1 14">Multi-pass membrane protein</topology>
    </subcellularLocation>
</comment>
<evidence type="ECO:0000256" key="1">
    <source>
        <dbReference type="ARBA" id="ARBA00004651"/>
    </source>
</evidence>
<evidence type="ECO:0000256" key="6">
    <source>
        <dbReference type="ARBA" id="ARBA00022723"/>
    </source>
</evidence>
<evidence type="ECO:0000256" key="2">
    <source>
        <dbReference type="ARBA" id="ARBA00022448"/>
    </source>
</evidence>
<dbReference type="GO" id="GO:0140114">
    <property type="term" value="P:cellular detoxification of fluoride"/>
    <property type="evidence" value="ECO:0007669"/>
    <property type="project" value="UniProtKB-UniRule"/>
</dbReference>
<dbReference type="GO" id="GO:0046872">
    <property type="term" value="F:metal ion binding"/>
    <property type="evidence" value="ECO:0007669"/>
    <property type="project" value="UniProtKB-KW"/>
</dbReference>
<comment type="function">
    <text evidence="14">Fluoride-specific ion channel. Important for reducing fluoride concentration in the cell, thus reducing its toxicity.</text>
</comment>
<feature type="transmembrane region" description="Helical" evidence="14">
    <location>
        <begin position="92"/>
        <end position="110"/>
    </location>
</feature>
<feature type="binding site" evidence="14">
    <location>
        <position position="67"/>
    </location>
    <ligand>
        <name>Na(+)</name>
        <dbReference type="ChEBI" id="CHEBI:29101"/>
        <note>structural</note>
    </ligand>
</feature>
<evidence type="ECO:0000313" key="16">
    <source>
        <dbReference type="Proteomes" id="UP000315003"/>
    </source>
</evidence>
<keyword evidence="8 14" id="KW-0915">Sodium</keyword>
<evidence type="ECO:0000256" key="14">
    <source>
        <dbReference type="HAMAP-Rule" id="MF_00454"/>
    </source>
</evidence>
<evidence type="ECO:0000256" key="4">
    <source>
        <dbReference type="ARBA" id="ARBA00022519"/>
    </source>
</evidence>
<feature type="transmembrane region" description="Helical" evidence="14">
    <location>
        <begin position="59"/>
        <end position="80"/>
    </location>
</feature>
<dbReference type="InterPro" id="IPR003691">
    <property type="entry name" value="FluC"/>
</dbReference>
<dbReference type="PANTHER" id="PTHR28259:SF18">
    <property type="entry name" value="FLUORIDE-SPECIFIC ION CHANNEL FLUC"/>
    <property type="match status" value="1"/>
</dbReference>
<protein>
    <recommendedName>
        <fullName evidence="14">Fluoride-specific ion channel FluC</fullName>
    </recommendedName>
</protein>
<feature type="transmembrane region" description="Helical" evidence="14">
    <location>
        <begin position="26"/>
        <end position="47"/>
    </location>
</feature>